<dbReference type="GO" id="GO:0008483">
    <property type="term" value="F:transaminase activity"/>
    <property type="evidence" value="ECO:0007669"/>
    <property type="project" value="UniProtKB-KW"/>
</dbReference>
<feature type="domain" description="HTH gntR-type" evidence="6">
    <location>
        <begin position="8"/>
        <end position="76"/>
    </location>
</feature>
<dbReference type="CDD" id="cd07377">
    <property type="entry name" value="WHTH_GntR"/>
    <property type="match status" value="1"/>
</dbReference>
<dbReference type="InterPro" id="IPR051446">
    <property type="entry name" value="HTH_trans_reg/aminotransferase"/>
</dbReference>
<dbReference type="PANTHER" id="PTHR46577:SF1">
    <property type="entry name" value="HTH-TYPE TRANSCRIPTIONAL REGULATORY PROTEIN GABR"/>
    <property type="match status" value="1"/>
</dbReference>
<keyword evidence="7" id="KW-0032">Aminotransferase</keyword>
<dbReference type="SUPFAM" id="SSF53383">
    <property type="entry name" value="PLP-dependent transferases"/>
    <property type="match status" value="1"/>
</dbReference>
<reference evidence="7 8" key="1">
    <citation type="submission" date="2018-12" db="EMBL/GenBank/DDBJ databases">
        <title>The whole draft genome of Aquabacterium sp. SJQ9.</title>
        <authorList>
            <person name="Sun L."/>
            <person name="Gao X."/>
            <person name="Chen W."/>
            <person name="Huang K."/>
        </authorList>
    </citation>
    <scope>NUCLEOTIDE SEQUENCE [LARGE SCALE GENOMIC DNA]</scope>
    <source>
        <strain evidence="7 8">SJQ9</strain>
    </source>
</reference>
<keyword evidence="7" id="KW-0808">Transferase</keyword>
<dbReference type="InterPro" id="IPR015421">
    <property type="entry name" value="PyrdxlP-dep_Trfase_major"/>
</dbReference>
<proteinExistence type="inferred from homology"/>
<keyword evidence="8" id="KW-1185">Reference proteome</keyword>
<dbReference type="GO" id="GO:0003677">
    <property type="term" value="F:DNA binding"/>
    <property type="evidence" value="ECO:0007669"/>
    <property type="project" value="UniProtKB-KW"/>
</dbReference>
<dbReference type="InterPro" id="IPR000524">
    <property type="entry name" value="Tscrpt_reg_HTH_GntR"/>
</dbReference>
<dbReference type="AlphaFoldDB" id="A0A426VEA5"/>
<dbReference type="GO" id="GO:0003700">
    <property type="term" value="F:DNA-binding transcription factor activity"/>
    <property type="evidence" value="ECO:0007669"/>
    <property type="project" value="InterPro"/>
</dbReference>
<comment type="similarity">
    <text evidence="1">In the C-terminal section; belongs to the class-I pyridoxal-phosphate-dependent aminotransferase family.</text>
</comment>
<dbReference type="Gene3D" id="1.10.10.10">
    <property type="entry name" value="Winged helix-like DNA-binding domain superfamily/Winged helix DNA-binding domain"/>
    <property type="match status" value="1"/>
</dbReference>
<evidence type="ECO:0000256" key="2">
    <source>
        <dbReference type="ARBA" id="ARBA00022898"/>
    </source>
</evidence>
<dbReference type="PANTHER" id="PTHR46577">
    <property type="entry name" value="HTH-TYPE TRANSCRIPTIONAL REGULATORY PROTEIN GABR"/>
    <property type="match status" value="1"/>
</dbReference>
<dbReference type="SMART" id="SM00345">
    <property type="entry name" value="HTH_GNTR"/>
    <property type="match status" value="1"/>
</dbReference>
<evidence type="ECO:0000259" key="6">
    <source>
        <dbReference type="PROSITE" id="PS50949"/>
    </source>
</evidence>
<evidence type="ECO:0000256" key="1">
    <source>
        <dbReference type="ARBA" id="ARBA00005384"/>
    </source>
</evidence>
<dbReference type="InterPro" id="IPR004839">
    <property type="entry name" value="Aminotransferase_I/II_large"/>
</dbReference>
<keyword evidence="5" id="KW-0804">Transcription</keyword>
<dbReference type="InterPro" id="IPR036388">
    <property type="entry name" value="WH-like_DNA-bd_sf"/>
</dbReference>
<evidence type="ECO:0000313" key="8">
    <source>
        <dbReference type="Proteomes" id="UP000269265"/>
    </source>
</evidence>
<dbReference type="InterPro" id="IPR036390">
    <property type="entry name" value="WH_DNA-bd_sf"/>
</dbReference>
<evidence type="ECO:0000313" key="7">
    <source>
        <dbReference type="EMBL" id="RRS05212.1"/>
    </source>
</evidence>
<keyword evidence="3" id="KW-0805">Transcription regulation</keyword>
<dbReference type="OrthoDB" id="5450856at2"/>
<dbReference type="EMBL" id="RSED01000004">
    <property type="protein sequence ID" value="RRS05212.1"/>
    <property type="molecule type" value="Genomic_DNA"/>
</dbReference>
<keyword evidence="4" id="KW-0238">DNA-binding</keyword>
<organism evidence="7 8">
    <name type="scientific">Aquabacterium soli</name>
    <dbReference type="NCBI Taxonomy" id="2493092"/>
    <lineage>
        <taxon>Bacteria</taxon>
        <taxon>Pseudomonadati</taxon>
        <taxon>Pseudomonadota</taxon>
        <taxon>Betaproteobacteria</taxon>
        <taxon>Burkholderiales</taxon>
        <taxon>Aquabacterium</taxon>
    </lineage>
</organism>
<evidence type="ECO:0000256" key="3">
    <source>
        <dbReference type="ARBA" id="ARBA00023015"/>
    </source>
</evidence>
<dbReference type="RefSeq" id="WP_125242431.1">
    <property type="nucleotide sequence ID" value="NZ_RSED01000004.1"/>
</dbReference>
<sequence length="434" mass="46245">MSALHIVGSNSVEIAEQFVAAIRSGAMVAGEALPTVRQLAQQLGVNPNTVASAYARLRDAGLVISDGRRGTRVAEPPSRIETGAQVPDGLIDLAQGNVDAALLPCPQSDWLSTHTRPMTGYDADSDEPELLQMGRQWMDSQGVLSPCLGVFSGALDAIERALRVHVSPGSRAWVEDPCWPPMLALLAHLRLKAMPLLVDSQGCVLPPEEDKASAVILTPRAHNPTGVSMSPQRAAAWSAFLAGRPDCMLVLDDHWGPMARPDGGASLPHAALQVYVLSLSKFLGPDLRIALAAGGPQPLKGMQEQQTLGPRWVSLLLQRLAVSLWRQAQAGGLIERAGRDYAHRRDELAMALKARGLSGLPAHDGLHLWIPVADEAAVVQGLAAKGWAVQPGRAFRLRSAPAIRISVGNLRRGQAEALADDLVMSMRGIGRISV</sequence>
<accession>A0A426VEA5</accession>
<dbReference type="Pfam" id="PF00392">
    <property type="entry name" value="GntR"/>
    <property type="match status" value="1"/>
</dbReference>
<dbReference type="Proteomes" id="UP000269265">
    <property type="component" value="Unassembled WGS sequence"/>
</dbReference>
<dbReference type="SUPFAM" id="SSF46785">
    <property type="entry name" value="Winged helix' DNA-binding domain"/>
    <property type="match status" value="1"/>
</dbReference>
<comment type="caution">
    <text evidence="7">The sequence shown here is derived from an EMBL/GenBank/DDBJ whole genome shotgun (WGS) entry which is preliminary data.</text>
</comment>
<dbReference type="Gene3D" id="3.40.640.10">
    <property type="entry name" value="Type I PLP-dependent aspartate aminotransferase-like (Major domain)"/>
    <property type="match status" value="1"/>
</dbReference>
<dbReference type="GO" id="GO:0030170">
    <property type="term" value="F:pyridoxal phosphate binding"/>
    <property type="evidence" value="ECO:0007669"/>
    <property type="project" value="InterPro"/>
</dbReference>
<gene>
    <name evidence="7" type="ORF">EIP75_06545</name>
</gene>
<keyword evidence="2" id="KW-0663">Pyridoxal phosphate</keyword>
<dbReference type="InterPro" id="IPR015424">
    <property type="entry name" value="PyrdxlP-dep_Trfase"/>
</dbReference>
<protein>
    <submittedName>
        <fullName evidence="7">Aminotransferase class I/II-fold pyridoxal phosphate-dependent enzyme</fullName>
    </submittedName>
</protein>
<name>A0A426VEA5_9BURK</name>
<dbReference type="Pfam" id="PF00155">
    <property type="entry name" value="Aminotran_1_2"/>
    <property type="match status" value="1"/>
</dbReference>
<evidence type="ECO:0000256" key="4">
    <source>
        <dbReference type="ARBA" id="ARBA00023125"/>
    </source>
</evidence>
<dbReference type="PROSITE" id="PS50949">
    <property type="entry name" value="HTH_GNTR"/>
    <property type="match status" value="1"/>
</dbReference>
<evidence type="ECO:0000256" key="5">
    <source>
        <dbReference type="ARBA" id="ARBA00023163"/>
    </source>
</evidence>
<dbReference type="CDD" id="cd00609">
    <property type="entry name" value="AAT_like"/>
    <property type="match status" value="1"/>
</dbReference>